<gene>
    <name evidence="2" type="ORF">ACFFGH_17640</name>
</gene>
<protein>
    <submittedName>
        <fullName evidence="2">Uncharacterized protein</fullName>
    </submittedName>
</protein>
<organism evidence="2 3">
    <name type="scientific">Lysobacter korlensis</name>
    <dbReference type="NCBI Taxonomy" id="553636"/>
    <lineage>
        <taxon>Bacteria</taxon>
        <taxon>Pseudomonadati</taxon>
        <taxon>Pseudomonadota</taxon>
        <taxon>Gammaproteobacteria</taxon>
        <taxon>Lysobacterales</taxon>
        <taxon>Lysobacteraceae</taxon>
        <taxon>Lysobacter</taxon>
    </lineage>
</organism>
<keyword evidence="3" id="KW-1185">Reference proteome</keyword>
<evidence type="ECO:0000313" key="2">
    <source>
        <dbReference type="EMBL" id="MFC0679664.1"/>
    </source>
</evidence>
<reference evidence="2 3" key="1">
    <citation type="submission" date="2024-09" db="EMBL/GenBank/DDBJ databases">
        <authorList>
            <person name="Sun Q."/>
            <person name="Mori K."/>
        </authorList>
    </citation>
    <scope>NUCLEOTIDE SEQUENCE [LARGE SCALE GENOMIC DNA]</scope>
    <source>
        <strain evidence="2 3">KCTC 23076</strain>
    </source>
</reference>
<evidence type="ECO:0000313" key="3">
    <source>
        <dbReference type="Proteomes" id="UP001589896"/>
    </source>
</evidence>
<sequence length="84" mass="8671">MSTKTPLRQTGSANVFRGNKPDARNLTSEQIADHLAAFQRSGGKVEVLGITRTLKHVLPVAAEAVPAAAPAPAKKKKPTASAAG</sequence>
<dbReference type="RefSeq" id="WP_386670646.1">
    <property type="nucleotide sequence ID" value="NZ_JBHLTG010000004.1"/>
</dbReference>
<name>A0ABV6RRP4_9GAMM</name>
<feature type="compositionally biased region" description="Polar residues" evidence="1">
    <location>
        <begin position="1"/>
        <end position="13"/>
    </location>
</feature>
<accession>A0ABV6RRP4</accession>
<dbReference type="Proteomes" id="UP001589896">
    <property type="component" value="Unassembled WGS sequence"/>
</dbReference>
<proteinExistence type="predicted"/>
<dbReference type="EMBL" id="JBHLTG010000004">
    <property type="protein sequence ID" value="MFC0679664.1"/>
    <property type="molecule type" value="Genomic_DNA"/>
</dbReference>
<evidence type="ECO:0000256" key="1">
    <source>
        <dbReference type="SAM" id="MobiDB-lite"/>
    </source>
</evidence>
<comment type="caution">
    <text evidence="2">The sequence shown here is derived from an EMBL/GenBank/DDBJ whole genome shotgun (WGS) entry which is preliminary data.</text>
</comment>
<feature type="region of interest" description="Disordered" evidence="1">
    <location>
        <begin position="1"/>
        <end position="21"/>
    </location>
</feature>